<sequence>MMNKVILVLVVIACSSFVQTDSKLWLAGEELIKTLKAAAPKVEGEAIREYLYQDLNFDNKYEVIEKVNKIEEDAPGFLNVELYPAFELQRVFTYSGGKFHRDYSKFTNYLDSRVEFYRFWKKQIQNPVNLSTDSKELIKANKAMFIKELDRLIELTEKLKK</sequence>
<protein>
    <recommendedName>
        <fullName evidence="4">DUF4468 domain-containing protein</fullName>
    </recommendedName>
</protein>
<accession>A0ABR7XFY6</accession>
<evidence type="ECO:0000256" key="1">
    <source>
        <dbReference type="SAM" id="SignalP"/>
    </source>
</evidence>
<dbReference type="RefSeq" id="WP_191183322.1">
    <property type="nucleotide sequence ID" value="NZ_JACXAJ010000002.1"/>
</dbReference>
<dbReference type="EMBL" id="JACXAJ010000002">
    <property type="protein sequence ID" value="MBD1397205.1"/>
    <property type="molecule type" value="Genomic_DNA"/>
</dbReference>
<feature type="signal peptide" evidence="1">
    <location>
        <begin position="1"/>
        <end position="20"/>
    </location>
</feature>
<dbReference type="Proteomes" id="UP000625551">
    <property type="component" value="Unassembled WGS sequence"/>
</dbReference>
<gene>
    <name evidence="2" type="ORF">H9Q13_08520</name>
</gene>
<keyword evidence="1" id="KW-0732">Signal</keyword>
<organism evidence="2 3">
    <name type="scientific">Pontibacter aquaedesilientis</name>
    <dbReference type="NCBI Taxonomy" id="2766980"/>
    <lineage>
        <taxon>Bacteria</taxon>
        <taxon>Pseudomonadati</taxon>
        <taxon>Bacteroidota</taxon>
        <taxon>Cytophagia</taxon>
        <taxon>Cytophagales</taxon>
        <taxon>Hymenobacteraceae</taxon>
        <taxon>Pontibacter</taxon>
    </lineage>
</organism>
<proteinExistence type="predicted"/>
<evidence type="ECO:0000313" key="3">
    <source>
        <dbReference type="Proteomes" id="UP000625551"/>
    </source>
</evidence>
<comment type="caution">
    <text evidence="2">The sequence shown here is derived from an EMBL/GenBank/DDBJ whole genome shotgun (WGS) entry which is preliminary data.</text>
</comment>
<evidence type="ECO:0008006" key="4">
    <source>
        <dbReference type="Google" id="ProtNLM"/>
    </source>
</evidence>
<reference evidence="2 3" key="1">
    <citation type="submission" date="2020-09" db="EMBL/GenBank/DDBJ databases">
        <title>Genome sequencing and assembly of Pontibacter sp.</title>
        <authorList>
            <person name="Chhetri G."/>
        </authorList>
    </citation>
    <scope>NUCLEOTIDE SEQUENCE [LARGE SCALE GENOMIC DNA]</scope>
    <source>
        <strain evidence="2 3">JH31</strain>
    </source>
</reference>
<feature type="chain" id="PRO_5047091671" description="DUF4468 domain-containing protein" evidence="1">
    <location>
        <begin position="21"/>
        <end position="161"/>
    </location>
</feature>
<name>A0ABR7XFY6_9BACT</name>
<keyword evidence="3" id="KW-1185">Reference proteome</keyword>
<evidence type="ECO:0000313" key="2">
    <source>
        <dbReference type="EMBL" id="MBD1397205.1"/>
    </source>
</evidence>